<dbReference type="InterPro" id="IPR036397">
    <property type="entry name" value="RNaseH_sf"/>
</dbReference>
<dbReference type="PANTHER" id="PTHR47723:SF7">
    <property type="entry name" value="RNASE H FAMILY PROTEIN"/>
    <property type="match status" value="1"/>
</dbReference>
<dbReference type="CDD" id="cd06222">
    <property type="entry name" value="RNase_H_like"/>
    <property type="match status" value="1"/>
</dbReference>
<comment type="caution">
    <text evidence="4">The sequence shown here is derived from an EMBL/GenBank/DDBJ whole genome shotgun (WGS) entry which is preliminary data.</text>
</comment>
<dbReference type="Gene3D" id="3.30.420.10">
    <property type="entry name" value="Ribonuclease H-like superfamily/Ribonuclease H"/>
    <property type="match status" value="1"/>
</dbReference>
<keyword evidence="5" id="KW-1185">Reference proteome</keyword>
<reference evidence="4 5" key="1">
    <citation type="journal article" date="2021" name="bioRxiv">
        <title>Chromosome-scale and haplotype-resolved genome assembly of a tetraploid potato cultivar.</title>
        <authorList>
            <person name="Sun H."/>
            <person name="Jiao W.-B."/>
            <person name="Krause K."/>
            <person name="Campoy J.A."/>
            <person name="Goel M."/>
            <person name="Folz-Donahue K."/>
            <person name="Kukat C."/>
            <person name="Huettel B."/>
            <person name="Schneeberger K."/>
        </authorList>
    </citation>
    <scope>NUCLEOTIDE SEQUENCE [LARGE SCALE GENOMIC DNA]</scope>
    <source>
        <strain evidence="4">SolTubOtavaFocal</strain>
        <tissue evidence="4">Leaves</tissue>
    </source>
</reference>
<evidence type="ECO:0000256" key="2">
    <source>
        <dbReference type="SAM" id="Phobius"/>
    </source>
</evidence>
<evidence type="ECO:0000256" key="1">
    <source>
        <dbReference type="SAM" id="MobiDB-lite"/>
    </source>
</evidence>
<evidence type="ECO:0000313" key="5">
    <source>
        <dbReference type="Proteomes" id="UP000826656"/>
    </source>
</evidence>
<dbReference type="InterPro" id="IPR053151">
    <property type="entry name" value="RNase_H-like"/>
</dbReference>
<gene>
    <name evidence="4" type="ORF">KY290_032021</name>
</gene>
<evidence type="ECO:0000313" key="4">
    <source>
        <dbReference type="EMBL" id="KAH0744028.1"/>
    </source>
</evidence>
<dbReference type="InterPro" id="IPR002156">
    <property type="entry name" value="RNaseH_domain"/>
</dbReference>
<dbReference type="InterPro" id="IPR044730">
    <property type="entry name" value="RNase_H-like_dom_plant"/>
</dbReference>
<keyword evidence="2" id="KW-0812">Transmembrane</keyword>
<evidence type="ECO:0000259" key="3">
    <source>
        <dbReference type="Pfam" id="PF13456"/>
    </source>
</evidence>
<dbReference type="Proteomes" id="UP000826656">
    <property type="component" value="Unassembled WGS sequence"/>
</dbReference>
<proteinExistence type="predicted"/>
<dbReference type="InterPro" id="IPR012337">
    <property type="entry name" value="RNaseH-like_sf"/>
</dbReference>
<feature type="transmembrane region" description="Helical" evidence="2">
    <location>
        <begin position="167"/>
        <end position="192"/>
    </location>
</feature>
<sequence length="213" mass="24312">MTVRVDVNTNMKGDNEIDGDGGVTKHKQANFSTMTDSSNMSKLMLNDRSTSSRGHSAEKLSKVEATITIFWLVALNSLMQVRKLQSIAGTNYQAELEAAIYGLRWCVQQGFQHVILEVDSELLSKWVRHQMKPPWNLHNFNQWLVEITRVFHSFTCIPIEKLISPQMIYLSIVIHLLLQVITLLPISFLTMLKVTTNWTRLVWLASNEGRLLG</sequence>
<dbReference type="PANTHER" id="PTHR47723">
    <property type="entry name" value="OS05G0353850 PROTEIN"/>
    <property type="match status" value="1"/>
</dbReference>
<feature type="domain" description="RNase H type-1" evidence="3">
    <location>
        <begin position="89"/>
        <end position="157"/>
    </location>
</feature>
<dbReference type="EMBL" id="JAIVGD010000023">
    <property type="protein sequence ID" value="KAH0744028.1"/>
    <property type="molecule type" value="Genomic_DNA"/>
</dbReference>
<dbReference type="SUPFAM" id="SSF53098">
    <property type="entry name" value="Ribonuclease H-like"/>
    <property type="match status" value="1"/>
</dbReference>
<keyword evidence="2" id="KW-0472">Membrane</keyword>
<organism evidence="4 5">
    <name type="scientific">Solanum tuberosum</name>
    <name type="common">Potato</name>
    <dbReference type="NCBI Taxonomy" id="4113"/>
    <lineage>
        <taxon>Eukaryota</taxon>
        <taxon>Viridiplantae</taxon>
        <taxon>Streptophyta</taxon>
        <taxon>Embryophyta</taxon>
        <taxon>Tracheophyta</taxon>
        <taxon>Spermatophyta</taxon>
        <taxon>Magnoliopsida</taxon>
        <taxon>eudicotyledons</taxon>
        <taxon>Gunneridae</taxon>
        <taxon>Pentapetalae</taxon>
        <taxon>asterids</taxon>
        <taxon>lamiids</taxon>
        <taxon>Solanales</taxon>
        <taxon>Solanaceae</taxon>
        <taxon>Solanoideae</taxon>
        <taxon>Solaneae</taxon>
        <taxon>Solanum</taxon>
    </lineage>
</organism>
<protein>
    <recommendedName>
        <fullName evidence="3">RNase H type-1 domain-containing protein</fullName>
    </recommendedName>
</protein>
<name>A0ABQ7UB03_SOLTU</name>
<keyword evidence="2" id="KW-1133">Transmembrane helix</keyword>
<dbReference type="Pfam" id="PF13456">
    <property type="entry name" value="RVT_3"/>
    <property type="match status" value="1"/>
</dbReference>
<feature type="region of interest" description="Disordered" evidence="1">
    <location>
        <begin position="1"/>
        <end position="25"/>
    </location>
</feature>
<accession>A0ABQ7UB03</accession>